<name>A0A9D4DVH3_DREPO</name>
<accession>A0A9D4DVH3</accession>
<protein>
    <submittedName>
        <fullName evidence="1">Uncharacterized protein</fullName>
    </submittedName>
</protein>
<reference evidence="1" key="1">
    <citation type="journal article" date="2019" name="bioRxiv">
        <title>The Genome of the Zebra Mussel, Dreissena polymorpha: A Resource for Invasive Species Research.</title>
        <authorList>
            <person name="McCartney M.A."/>
            <person name="Auch B."/>
            <person name="Kono T."/>
            <person name="Mallez S."/>
            <person name="Zhang Y."/>
            <person name="Obille A."/>
            <person name="Becker A."/>
            <person name="Abrahante J.E."/>
            <person name="Garbe J."/>
            <person name="Badalamenti J.P."/>
            <person name="Herman A."/>
            <person name="Mangelson H."/>
            <person name="Liachko I."/>
            <person name="Sullivan S."/>
            <person name="Sone E.D."/>
            <person name="Koren S."/>
            <person name="Silverstein K.A.T."/>
            <person name="Beckman K.B."/>
            <person name="Gohl D.M."/>
        </authorList>
    </citation>
    <scope>NUCLEOTIDE SEQUENCE</scope>
    <source>
        <strain evidence="1">Duluth1</strain>
        <tissue evidence="1">Whole animal</tissue>
    </source>
</reference>
<dbReference type="Proteomes" id="UP000828390">
    <property type="component" value="Unassembled WGS sequence"/>
</dbReference>
<comment type="caution">
    <text evidence="1">The sequence shown here is derived from an EMBL/GenBank/DDBJ whole genome shotgun (WGS) entry which is preliminary data.</text>
</comment>
<dbReference type="EMBL" id="JAIWYP010000010">
    <property type="protein sequence ID" value="KAH3755090.1"/>
    <property type="molecule type" value="Genomic_DNA"/>
</dbReference>
<evidence type="ECO:0000313" key="2">
    <source>
        <dbReference type="Proteomes" id="UP000828390"/>
    </source>
</evidence>
<organism evidence="1 2">
    <name type="scientific">Dreissena polymorpha</name>
    <name type="common">Zebra mussel</name>
    <name type="synonym">Mytilus polymorpha</name>
    <dbReference type="NCBI Taxonomy" id="45954"/>
    <lineage>
        <taxon>Eukaryota</taxon>
        <taxon>Metazoa</taxon>
        <taxon>Spiralia</taxon>
        <taxon>Lophotrochozoa</taxon>
        <taxon>Mollusca</taxon>
        <taxon>Bivalvia</taxon>
        <taxon>Autobranchia</taxon>
        <taxon>Heteroconchia</taxon>
        <taxon>Euheterodonta</taxon>
        <taxon>Imparidentia</taxon>
        <taxon>Neoheterodontei</taxon>
        <taxon>Myida</taxon>
        <taxon>Dreissenoidea</taxon>
        <taxon>Dreissenidae</taxon>
        <taxon>Dreissena</taxon>
    </lineage>
</organism>
<gene>
    <name evidence="1" type="ORF">DPMN_189774</name>
</gene>
<evidence type="ECO:0000313" key="1">
    <source>
        <dbReference type="EMBL" id="KAH3755090.1"/>
    </source>
</evidence>
<sequence length="134" mass="16445">MKELQNILVSNQRCPEQFDDINGQMEQLHQYFFEFQKECEAKSELYQFFVVWLQYVSIVKNAVVSDREKKWNLHVATIEDSMQIFAEYDCINYLRYRSWYLEQIQVMPFNHPELYRRLSIGQWVVRDRVLQCCR</sequence>
<reference evidence="1" key="2">
    <citation type="submission" date="2020-11" db="EMBL/GenBank/DDBJ databases">
        <authorList>
            <person name="McCartney M.A."/>
            <person name="Auch B."/>
            <person name="Kono T."/>
            <person name="Mallez S."/>
            <person name="Becker A."/>
            <person name="Gohl D.M."/>
            <person name="Silverstein K.A.T."/>
            <person name="Koren S."/>
            <person name="Bechman K.B."/>
            <person name="Herman A."/>
            <person name="Abrahante J.E."/>
            <person name="Garbe J."/>
        </authorList>
    </citation>
    <scope>NUCLEOTIDE SEQUENCE</scope>
    <source>
        <strain evidence="1">Duluth1</strain>
        <tissue evidence="1">Whole animal</tissue>
    </source>
</reference>
<dbReference type="AlphaFoldDB" id="A0A9D4DVH3"/>
<proteinExistence type="predicted"/>
<keyword evidence="2" id="KW-1185">Reference proteome</keyword>